<keyword evidence="2" id="KW-1185">Reference proteome</keyword>
<dbReference type="EMBL" id="LT605205">
    <property type="protein sequence ID" value="SCD20577.1"/>
    <property type="molecule type" value="Genomic_DNA"/>
</dbReference>
<dbReference type="Proteomes" id="UP000187464">
    <property type="component" value="Chromosome I"/>
</dbReference>
<accession>A0A1R3T7K2</accession>
<evidence type="ECO:0000313" key="1">
    <source>
        <dbReference type="EMBL" id="SCD20577.1"/>
    </source>
</evidence>
<protein>
    <submittedName>
        <fullName evidence="1">Uncharacterized protein</fullName>
    </submittedName>
</protein>
<organism evidence="1 2">
    <name type="scientific">Proteiniphilum saccharofermentans</name>
    <dbReference type="NCBI Taxonomy" id="1642647"/>
    <lineage>
        <taxon>Bacteria</taxon>
        <taxon>Pseudomonadati</taxon>
        <taxon>Bacteroidota</taxon>
        <taxon>Bacteroidia</taxon>
        <taxon>Bacteroidales</taxon>
        <taxon>Dysgonomonadaceae</taxon>
        <taxon>Proteiniphilum</taxon>
    </lineage>
</organism>
<evidence type="ECO:0000313" key="2">
    <source>
        <dbReference type="Proteomes" id="UP000187464"/>
    </source>
</evidence>
<dbReference type="KEGG" id="psac:PSM36_1759"/>
<name>A0A1R3T7K2_9BACT</name>
<gene>
    <name evidence="1" type="ORF">PSM36_1759</name>
</gene>
<sequence>MALQPLPRSLGIFKFQFYLVRLMESGELAKQEELKFQFYLVRLMEPNKSRSATIELISILPSTINGQLGVFLPELSIGFQFYLVRLMGVKHLLSLQRFEFQFYLVRLMGADPDTPKQEEIYFNST</sequence>
<reference evidence="1 2" key="1">
    <citation type="submission" date="2016-08" db="EMBL/GenBank/DDBJ databases">
        <authorList>
            <person name="Seilhamer J.J."/>
        </authorList>
    </citation>
    <scope>NUCLEOTIDE SEQUENCE [LARGE SCALE GENOMIC DNA]</scope>
    <source>
        <strain evidence="1">M3/6</strain>
    </source>
</reference>
<dbReference type="AlphaFoldDB" id="A0A1R3T7K2"/>
<proteinExistence type="predicted"/>